<evidence type="ECO:0000256" key="7">
    <source>
        <dbReference type="SAM" id="SignalP"/>
    </source>
</evidence>
<dbReference type="PROSITE" id="PS51272">
    <property type="entry name" value="SLH"/>
    <property type="match status" value="3"/>
</dbReference>
<dbReference type="SUPFAM" id="SSF48208">
    <property type="entry name" value="Six-hairpin glycosidases"/>
    <property type="match status" value="1"/>
</dbReference>
<dbReference type="Pfam" id="PF21582">
    <property type="entry name" value="CBM30"/>
    <property type="match status" value="1"/>
</dbReference>
<organism evidence="9 10">
    <name type="scientific">Saccharibacillus kuerlensis</name>
    <dbReference type="NCBI Taxonomy" id="459527"/>
    <lineage>
        <taxon>Bacteria</taxon>
        <taxon>Bacillati</taxon>
        <taxon>Bacillota</taxon>
        <taxon>Bacilli</taxon>
        <taxon>Bacillales</taxon>
        <taxon>Paenibacillaceae</taxon>
        <taxon>Saccharibacillus</taxon>
    </lineage>
</organism>
<name>A0ABQ2L2L9_9BACL</name>
<keyword evidence="4" id="KW-0326">Glycosidase</keyword>
<accession>A0ABQ2L2L9</accession>
<evidence type="ECO:0000259" key="8">
    <source>
        <dbReference type="PROSITE" id="PS51272"/>
    </source>
</evidence>
<feature type="chain" id="PRO_5045277009" description="SLH domain-containing protein" evidence="7">
    <location>
        <begin position="30"/>
        <end position="1039"/>
    </location>
</feature>
<dbReference type="InterPro" id="IPR004197">
    <property type="entry name" value="Cellulase_Ig-like"/>
</dbReference>
<dbReference type="Gene3D" id="1.50.10.10">
    <property type="match status" value="1"/>
</dbReference>
<evidence type="ECO:0000256" key="1">
    <source>
        <dbReference type="ARBA" id="ARBA00007072"/>
    </source>
</evidence>
<dbReference type="Pfam" id="PF00759">
    <property type="entry name" value="Glyco_hydro_9"/>
    <property type="match status" value="1"/>
</dbReference>
<dbReference type="InterPro" id="IPR012341">
    <property type="entry name" value="6hp_glycosidase-like_sf"/>
</dbReference>
<dbReference type="InterPro" id="IPR013783">
    <property type="entry name" value="Ig-like_fold"/>
</dbReference>
<feature type="compositionally biased region" description="Pro residues" evidence="6">
    <location>
        <begin position="809"/>
        <end position="824"/>
    </location>
</feature>
<evidence type="ECO:0000256" key="2">
    <source>
        <dbReference type="ARBA" id="ARBA00022801"/>
    </source>
</evidence>
<keyword evidence="5" id="KW-0624">Polysaccharide degradation</keyword>
<evidence type="ECO:0000256" key="4">
    <source>
        <dbReference type="ARBA" id="ARBA00023295"/>
    </source>
</evidence>
<comment type="caution">
    <text evidence="9">The sequence shown here is derived from an EMBL/GenBank/DDBJ whole genome shotgun (WGS) entry which is preliminary data.</text>
</comment>
<dbReference type="SUPFAM" id="SSF49785">
    <property type="entry name" value="Galactose-binding domain-like"/>
    <property type="match status" value="1"/>
</dbReference>
<dbReference type="Pfam" id="PF00395">
    <property type="entry name" value="SLH"/>
    <property type="match status" value="3"/>
</dbReference>
<feature type="signal peptide" evidence="7">
    <location>
        <begin position="1"/>
        <end position="29"/>
    </location>
</feature>
<sequence>MYQRTKTLGTKRTLFKVVGGLLAVSLAFPAVGPVATIHAEEAIEYAPPGGPDWNKLRDIVIADYGWGDKVTVTDDVYQEQTGKKIETSGNWIAHYTTNGWQTFDFSRYGANGTLEFDAVGIEGGESFRIGFRDGVHERLQANGEFYIDNDNNPEETNIDVFSKDVSEYKPLTTEWQHYSIPLKDLFGSDPLFDPSQVQLLKLAGDSSVTFRIANIKVVSPDTEISAAPIKVNQVGYLNEGEKYALVSGYYNELNATVGTPFEVKRTSDGTTMYNGTLSLIKAYDPSSGEKVLKADFTPLREPGEYEIVVDGIAAPSVPFRLGTDVYGDLLTDVQKFFYYQRANDDLDAEHAGEFAREGLHKIDSNLPLQSNPSITKDVSGGWWDAGDTGKYVTAAATAVSDLLWAYEAYPTAFPDRQLNIPESGNGISDLLDEIKFETDFFLKMQDPETGGFYAYVIREPEPKRFIMDGTGDKSVIPTAQTANTVGALAHASLVFKSDPALEDYSNTLLKSAVDGWTFLENHPEYIAQPDGPYNDNNDKNDRFYAAAALYRATGEAKYGDYVKAHYQNFENVFESTNFSHGINGMEMIGYYHYLSASQVDPEIRDWFAPKYEVWRDKVLDATLNDAVWRNSTQDNFYWGANSNVASVPVSLAIGSRILGTFDEANIQAAASNLNYLLGINPLQLSYITGHGENRIRSTHHEIYMRDFIIEMPNGYMAGGPNSSKAKFPAKAYNESTIDWETNEQALNYNSPLIYLTAMLQEAQLSEPTNPTPTPTNPAPTFPVPSNPAPSAPAPSTPVTPPASNGQPAPSTPAPAPAVPQPAPAPSVFNSRAIDAGRLLQNLQERQGNAGNTAPRVFSDANGHWAARVLNGFAKLGVIEGYADGTVKPNAAVSRAEFAVLLDRLFGLQADTSQSAEFTDINGHWGGNSIRKLASLGILNGYGDGSFKPGKSLSRQEAVVILSRILELQNAAVTTNPPSVTDLDRAGSFAADAINTAAQYGLIKGGTFRPTAEATRAEMLQMLWNALELDPDFKQLLDSL</sequence>
<evidence type="ECO:0000256" key="5">
    <source>
        <dbReference type="ARBA" id="ARBA00023326"/>
    </source>
</evidence>
<feature type="region of interest" description="Disordered" evidence="6">
    <location>
        <begin position="765"/>
        <end position="828"/>
    </location>
</feature>
<feature type="domain" description="SLH" evidence="8">
    <location>
        <begin position="912"/>
        <end position="975"/>
    </location>
</feature>
<dbReference type="PANTHER" id="PTHR22298">
    <property type="entry name" value="ENDO-1,4-BETA-GLUCANASE"/>
    <property type="match status" value="1"/>
</dbReference>
<dbReference type="InterPro" id="IPR001119">
    <property type="entry name" value="SLH_dom"/>
</dbReference>
<dbReference type="InterPro" id="IPR008928">
    <property type="entry name" value="6-hairpin_glycosidase_sf"/>
</dbReference>
<keyword evidence="7" id="KW-0732">Signal</keyword>
<proteinExistence type="inferred from homology"/>
<gene>
    <name evidence="9" type="ORF">GCM10010969_21760</name>
</gene>
<feature type="domain" description="SLH" evidence="8">
    <location>
        <begin position="852"/>
        <end position="911"/>
    </location>
</feature>
<dbReference type="EMBL" id="BMLN01000005">
    <property type="protein sequence ID" value="GGO00485.1"/>
    <property type="molecule type" value="Genomic_DNA"/>
</dbReference>
<dbReference type="Gene3D" id="2.60.40.10">
    <property type="entry name" value="Immunoglobulins"/>
    <property type="match status" value="1"/>
</dbReference>
<dbReference type="InterPro" id="IPR014756">
    <property type="entry name" value="Ig_E-set"/>
</dbReference>
<reference evidence="10" key="1">
    <citation type="journal article" date="2019" name="Int. J. Syst. Evol. Microbiol.">
        <title>The Global Catalogue of Microorganisms (GCM) 10K type strain sequencing project: providing services to taxonomists for standard genome sequencing and annotation.</title>
        <authorList>
            <consortium name="The Broad Institute Genomics Platform"/>
            <consortium name="The Broad Institute Genome Sequencing Center for Infectious Disease"/>
            <person name="Wu L."/>
            <person name="Ma J."/>
        </authorList>
    </citation>
    <scope>NUCLEOTIDE SEQUENCE [LARGE SCALE GENOMIC DNA]</scope>
    <source>
        <strain evidence="10">CGMCC 1.6964</strain>
    </source>
</reference>
<evidence type="ECO:0000256" key="6">
    <source>
        <dbReference type="SAM" id="MobiDB-lite"/>
    </source>
</evidence>
<evidence type="ECO:0000313" key="10">
    <source>
        <dbReference type="Proteomes" id="UP000606653"/>
    </source>
</evidence>
<feature type="compositionally biased region" description="Pro residues" evidence="6">
    <location>
        <begin position="769"/>
        <end position="800"/>
    </location>
</feature>
<feature type="domain" description="SLH" evidence="8">
    <location>
        <begin position="976"/>
        <end position="1036"/>
    </location>
</feature>
<evidence type="ECO:0000313" key="9">
    <source>
        <dbReference type="EMBL" id="GGO00485.1"/>
    </source>
</evidence>
<keyword evidence="2" id="KW-0378">Hydrolase</keyword>
<dbReference type="CDD" id="cd02850">
    <property type="entry name" value="E_set_Cellulase_N"/>
    <property type="match status" value="1"/>
</dbReference>
<dbReference type="InterPro" id="IPR008979">
    <property type="entry name" value="Galactose-bd-like_sf"/>
</dbReference>
<dbReference type="Gene3D" id="2.60.120.430">
    <property type="entry name" value="Galactose-binding lectin"/>
    <property type="match status" value="1"/>
</dbReference>
<dbReference type="RefSeq" id="WP_018978038.1">
    <property type="nucleotide sequence ID" value="NZ_BMLN01000005.1"/>
</dbReference>
<evidence type="ECO:0000256" key="3">
    <source>
        <dbReference type="ARBA" id="ARBA00023277"/>
    </source>
</evidence>
<dbReference type="Proteomes" id="UP000606653">
    <property type="component" value="Unassembled WGS sequence"/>
</dbReference>
<dbReference type="Pfam" id="PF02927">
    <property type="entry name" value="CelD_N"/>
    <property type="match status" value="1"/>
</dbReference>
<dbReference type="SUPFAM" id="SSF81296">
    <property type="entry name" value="E set domains"/>
    <property type="match status" value="1"/>
</dbReference>
<dbReference type="InterPro" id="IPR001701">
    <property type="entry name" value="Glyco_hydro_9"/>
</dbReference>
<keyword evidence="10" id="KW-1185">Reference proteome</keyword>
<keyword evidence="3" id="KW-0119">Carbohydrate metabolism</keyword>
<comment type="similarity">
    <text evidence="1">Belongs to the glycosyl hydrolase 9 (cellulase E) family.</text>
</comment>
<protein>
    <recommendedName>
        <fullName evidence="8">SLH domain-containing protein</fullName>
    </recommendedName>
</protein>
<dbReference type="InterPro" id="IPR048758">
    <property type="entry name" value="CBM30"/>
</dbReference>